<accession>A0A7C1SA22</accession>
<reference evidence="1" key="1">
    <citation type="journal article" date="2020" name="mSystems">
        <title>Genome- and Community-Level Interaction Insights into Carbon Utilization and Element Cycling Functions of Hydrothermarchaeota in Hydrothermal Sediment.</title>
        <authorList>
            <person name="Zhou Z."/>
            <person name="Liu Y."/>
            <person name="Xu W."/>
            <person name="Pan J."/>
            <person name="Luo Z.H."/>
            <person name="Li M."/>
        </authorList>
    </citation>
    <scope>NUCLEOTIDE SEQUENCE [LARGE SCALE GENOMIC DNA]</scope>
    <source>
        <strain evidence="1">HyVt-365</strain>
    </source>
</reference>
<sequence>MSVVGTHAGETLAQILDRKREEIKKAGKTFWLYKSHSAKPSAVQKLANSNPKETVCLFIHPSTDGGAKPTKHEERLEEFSSDGLSWQEVPEGILVTGDHKGTFALVLKDIEPVEEMIDTWDYSSFADPSKPLKTRLGDSTLPVIKKSSENHPEKMKSNIRKVVAVAKLTKPFGVWLRNS</sequence>
<dbReference type="EMBL" id="DRHH01000075">
    <property type="protein sequence ID" value="HEB14113.1"/>
    <property type="molecule type" value="Genomic_DNA"/>
</dbReference>
<comment type="caution">
    <text evidence="1">The sequence shown here is derived from an EMBL/GenBank/DDBJ whole genome shotgun (WGS) entry which is preliminary data.</text>
</comment>
<dbReference type="AlphaFoldDB" id="A0A7C1SA22"/>
<dbReference type="Proteomes" id="UP000885744">
    <property type="component" value="Unassembled WGS sequence"/>
</dbReference>
<protein>
    <submittedName>
        <fullName evidence="1">Uncharacterized protein</fullName>
    </submittedName>
</protein>
<gene>
    <name evidence="1" type="ORF">ENI09_01750</name>
</gene>
<proteinExistence type="predicted"/>
<name>A0A7C1SA22_UNCKA</name>
<organism evidence="1">
    <name type="scientific">candidate division WWE3 bacterium</name>
    <dbReference type="NCBI Taxonomy" id="2053526"/>
    <lineage>
        <taxon>Bacteria</taxon>
        <taxon>Katanobacteria</taxon>
    </lineage>
</organism>
<evidence type="ECO:0000313" key="1">
    <source>
        <dbReference type="EMBL" id="HEB14113.1"/>
    </source>
</evidence>